<sequence>MRALVILESMLLALLMTIPPLVVLITLYLQRSMTLFNLLAWVLMAFIWTIVIAVAYSKRWIKLLLK</sequence>
<gene>
    <name evidence="2" type="ORF">EYH45_06240</name>
</gene>
<dbReference type="Proteomes" id="UP000608579">
    <property type="component" value="Unassembled WGS sequence"/>
</dbReference>
<evidence type="ECO:0000256" key="1">
    <source>
        <dbReference type="SAM" id="Phobius"/>
    </source>
</evidence>
<feature type="transmembrane region" description="Helical" evidence="1">
    <location>
        <begin position="35"/>
        <end position="56"/>
    </location>
</feature>
<keyword evidence="1" id="KW-1133">Transmembrane helix</keyword>
<reference evidence="2" key="1">
    <citation type="journal article" date="2020" name="ISME J.">
        <title>Gammaproteobacteria mediating utilization of methyl-, sulfur- and petroleum organic compounds in deep ocean hydrothermal plumes.</title>
        <authorList>
            <person name="Zhou Z."/>
            <person name="Liu Y."/>
            <person name="Pan J."/>
            <person name="Cron B.R."/>
            <person name="Toner B.M."/>
            <person name="Anantharaman K."/>
            <person name="Breier J.A."/>
            <person name="Dick G.J."/>
            <person name="Li M."/>
        </authorList>
    </citation>
    <scope>NUCLEOTIDE SEQUENCE</scope>
    <source>
        <strain evidence="2">SZUA-1515</strain>
    </source>
</reference>
<proteinExistence type="predicted"/>
<accession>A0A832ZWH2</accession>
<name>A0A832ZWH2_CALS0</name>
<evidence type="ECO:0000313" key="2">
    <source>
        <dbReference type="EMBL" id="HIQ30145.1"/>
    </source>
</evidence>
<feature type="transmembrane region" description="Helical" evidence="1">
    <location>
        <begin position="12"/>
        <end position="29"/>
    </location>
</feature>
<keyword evidence="1" id="KW-0472">Membrane</keyword>
<dbReference type="AlphaFoldDB" id="A0A832ZWH2"/>
<comment type="caution">
    <text evidence="2">The sequence shown here is derived from an EMBL/GenBank/DDBJ whole genome shotgun (WGS) entry which is preliminary data.</text>
</comment>
<protein>
    <submittedName>
        <fullName evidence="2">Uncharacterized protein</fullName>
    </submittedName>
</protein>
<evidence type="ECO:0000313" key="3">
    <source>
        <dbReference type="Proteomes" id="UP000608579"/>
    </source>
</evidence>
<keyword evidence="1" id="KW-0812">Transmembrane</keyword>
<dbReference type="EMBL" id="DQVM01000117">
    <property type="protein sequence ID" value="HIQ30145.1"/>
    <property type="molecule type" value="Genomic_DNA"/>
</dbReference>
<organism evidence="2 3">
    <name type="scientific">Caldiarchaeum subterraneum</name>
    <dbReference type="NCBI Taxonomy" id="311458"/>
    <lineage>
        <taxon>Archaea</taxon>
        <taxon>Nitrososphaerota</taxon>
        <taxon>Candidatus Caldarchaeales</taxon>
        <taxon>Candidatus Caldarchaeaceae</taxon>
        <taxon>Candidatus Caldarchaeum</taxon>
    </lineage>
</organism>